<proteinExistence type="predicted"/>
<name>A0A024UST1_9STRA</name>
<dbReference type="GeneID" id="20077178"/>
<dbReference type="AlphaFoldDB" id="A0A024UST1"/>
<gene>
    <name evidence="1" type="ORF">H310_00128</name>
</gene>
<organism evidence="1">
    <name type="scientific">Aphanomyces invadans</name>
    <dbReference type="NCBI Taxonomy" id="157072"/>
    <lineage>
        <taxon>Eukaryota</taxon>
        <taxon>Sar</taxon>
        <taxon>Stramenopiles</taxon>
        <taxon>Oomycota</taxon>
        <taxon>Saprolegniomycetes</taxon>
        <taxon>Saprolegniales</taxon>
        <taxon>Verrucalvaceae</taxon>
        <taxon>Aphanomyces</taxon>
    </lineage>
</organism>
<evidence type="ECO:0000313" key="1">
    <source>
        <dbReference type="EMBL" id="ETW09581.1"/>
    </source>
</evidence>
<dbReference type="VEuPathDB" id="FungiDB:H310_00128"/>
<sequence length="126" mass="15071">MQLQRSEVKVRVLARWNALTLRFRFYRERSCNGRGECDRAFICWTWRSWSLLQLVQRRCFERLDLSNFRGSVAISRELARYRALKGHGSIRKPEVCSRFVHLLLQRGARCARNFLLASRESKMTFQ</sequence>
<protein>
    <submittedName>
        <fullName evidence="1">Uncharacterized protein</fullName>
    </submittedName>
</protein>
<dbReference type="RefSeq" id="XP_008860992.1">
    <property type="nucleotide sequence ID" value="XM_008862770.1"/>
</dbReference>
<accession>A0A024UST1</accession>
<reference evidence="1" key="1">
    <citation type="submission" date="2013-12" db="EMBL/GenBank/DDBJ databases">
        <title>The Genome Sequence of Aphanomyces invadans NJM9701.</title>
        <authorList>
            <consortium name="The Broad Institute Genomics Platform"/>
            <person name="Russ C."/>
            <person name="Tyler B."/>
            <person name="van West P."/>
            <person name="Dieguez-Uribeondo J."/>
            <person name="Young S.K."/>
            <person name="Zeng Q."/>
            <person name="Gargeya S."/>
            <person name="Fitzgerald M."/>
            <person name="Abouelleil A."/>
            <person name="Alvarado L."/>
            <person name="Chapman S.B."/>
            <person name="Gainer-Dewar J."/>
            <person name="Goldberg J."/>
            <person name="Griggs A."/>
            <person name="Gujja S."/>
            <person name="Hansen M."/>
            <person name="Howarth C."/>
            <person name="Imamovic A."/>
            <person name="Ireland A."/>
            <person name="Larimer J."/>
            <person name="McCowan C."/>
            <person name="Murphy C."/>
            <person name="Pearson M."/>
            <person name="Poon T.W."/>
            <person name="Priest M."/>
            <person name="Roberts A."/>
            <person name="Saif S."/>
            <person name="Shea T."/>
            <person name="Sykes S."/>
            <person name="Wortman J."/>
            <person name="Nusbaum C."/>
            <person name="Birren B."/>
        </authorList>
    </citation>
    <scope>NUCLEOTIDE SEQUENCE [LARGE SCALE GENOMIC DNA]</scope>
    <source>
        <strain evidence="1">NJM9701</strain>
    </source>
</reference>
<dbReference type="EMBL" id="KI913952">
    <property type="protein sequence ID" value="ETW09581.1"/>
    <property type="molecule type" value="Genomic_DNA"/>
</dbReference>